<name>A0AC61TNZ0_9MONO</name>
<dbReference type="Proteomes" id="UP000828056">
    <property type="component" value="Segment"/>
</dbReference>
<gene>
    <name evidence="1" type="primary">X</name>
</gene>
<evidence type="ECO:0000313" key="2">
    <source>
        <dbReference type="Proteomes" id="UP000828056"/>
    </source>
</evidence>
<proteinExistence type="predicted"/>
<protein>
    <submittedName>
        <fullName evidence="1">X protein</fullName>
    </submittedName>
</protein>
<evidence type="ECO:0000313" key="1">
    <source>
        <dbReference type="EMBL" id="UED37229.1"/>
    </source>
</evidence>
<accession>A0AC61TNZ0</accession>
<dbReference type="EMBL" id="OK210078">
    <property type="protein sequence ID" value="UED37229.1"/>
    <property type="molecule type" value="Viral_cRNA"/>
</dbReference>
<organism evidence="1 2">
    <name type="scientific">Paramyxoviridae sp</name>
    <dbReference type="NCBI Taxonomy" id="1663356"/>
    <lineage>
        <taxon>Viruses</taxon>
        <taxon>Riboviria</taxon>
        <taxon>Orthornavirae</taxon>
        <taxon>Negarnaviricota</taxon>
        <taxon>Haploviricotina</taxon>
        <taxon>Monjiviricetes</taxon>
        <taxon>Mononegavirales</taxon>
        <taxon>Paramyxoviridae</taxon>
    </lineage>
</organism>
<reference evidence="1 2" key="1">
    <citation type="journal article" date="2021" name="J. Virol.">
        <title>Evolution and diversity of bat and rodent Paramyxoviruses from North America.</title>
        <authorList>
            <person name="Larsen B.B."/>
            <person name="Gryseels S."/>
            <person name="Otto H.W."/>
            <person name="Worobey M."/>
        </authorList>
    </citation>
    <scope>NUCLEOTIDE SEQUENCE [LARGE SCALE GENOMIC DNA]</scope>
    <source>
        <strain evidence="1">AB1</strain>
    </source>
</reference>
<sequence length="242" mass="27308">MDTSVNKSYYKGQVQNEKGSNDKSRSESSDVGCIFSVVTVLLVFCGISNLVVNLSMMSYIVSERPKHEIQAIQGANNIDKLVNQISDAFKDFKPRLNVLNSMVSYTIPSQISQAQVSISSLIRKLCGVNAALEKKTIYSTCVDPKRNETYLGVPLRELEELYNMSTKFCSFILTGVAPQPLRNARSLGLCEDIKMKCGSPYGKKSRRRCTCKKIRVYCPFNYTDRMRKMLFDMERNPCGIDI</sequence>
<keyword evidence="2" id="KW-1185">Reference proteome</keyword>